<dbReference type="EMBL" id="GBXM01039300">
    <property type="protein sequence ID" value="JAH69277.1"/>
    <property type="molecule type" value="Transcribed_RNA"/>
</dbReference>
<protein>
    <submittedName>
        <fullName evidence="1">Uncharacterized protein</fullName>
    </submittedName>
</protein>
<organism evidence="1">
    <name type="scientific">Anguilla anguilla</name>
    <name type="common">European freshwater eel</name>
    <name type="synonym">Muraena anguilla</name>
    <dbReference type="NCBI Taxonomy" id="7936"/>
    <lineage>
        <taxon>Eukaryota</taxon>
        <taxon>Metazoa</taxon>
        <taxon>Chordata</taxon>
        <taxon>Craniata</taxon>
        <taxon>Vertebrata</taxon>
        <taxon>Euteleostomi</taxon>
        <taxon>Actinopterygii</taxon>
        <taxon>Neopterygii</taxon>
        <taxon>Teleostei</taxon>
        <taxon>Anguilliformes</taxon>
        <taxon>Anguillidae</taxon>
        <taxon>Anguilla</taxon>
    </lineage>
</organism>
<sequence length="60" mass="6716">METFSLIREWTLMDGGVQRWLGGGLPVPCHPIDRFTTRLDHSAAPNSPAGAWLTRVQRVL</sequence>
<proteinExistence type="predicted"/>
<evidence type="ECO:0000313" key="1">
    <source>
        <dbReference type="EMBL" id="JAH69277.1"/>
    </source>
</evidence>
<reference evidence="1" key="2">
    <citation type="journal article" date="2015" name="Fish Shellfish Immunol.">
        <title>Early steps in the European eel (Anguilla anguilla)-Vibrio vulnificus interaction in the gills: Role of the RtxA13 toxin.</title>
        <authorList>
            <person name="Callol A."/>
            <person name="Pajuelo D."/>
            <person name="Ebbesson L."/>
            <person name="Teles M."/>
            <person name="MacKenzie S."/>
            <person name="Amaro C."/>
        </authorList>
    </citation>
    <scope>NUCLEOTIDE SEQUENCE</scope>
</reference>
<reference evidence="1" key="1">
    <citation type="submission" date="2014-11" db="EMBL/GenBank/DDBJ databases">
        <authorList>
            <person name="Amaro Gonzalez C."/>
        </authorList>
    </citation>
    <scope>NUCLEOTIDE SEQUENCE</scope>
</reference>
<accession>A0A0E9UU03</accession>
<name>A0A0E9UU03_ANGAN</name>
<dbReference type="AlphaFoldDB" id="A0A0E9UU03"/>